<feature type="region of interest" description="Disordered" evidence="1">
    <location>
        <begin position="20"/>
        <end position="54"/>
    </location>
</feature>
<protein>
    <recommendedName>
        <fullName evidence="2">PPM-type phosphatase domain-containing protein</fullName>
    </recommendedName>
</protein>
<dbReference type="SMART" id="SM00332">
    <property type="entry name" value="PP2Cc"/>
    <property type="match status" value="1"/>
</dbReference>
<feature type="compositionally biased region" description="Polar residues" evidence="1">
    <location>
        <begin position="30"/>
        <end position="48"/>
    </location>
</feature>
<proteinExistence type="predicted"/>
<dbReference type="AlphaFoldDB" id="A0AAV8TFX4"/>
<feature type="domain" description="PPM-type phosphatase" evidence="2">
    <location>
        <begin position="1"/>
        <end position="276"/>
    </location>
</feature>
<accession>A0AAV8TFX4</accession>
<dbReference type="PANTHER" id="PTHR47992">
    <property type="entry name" value="PROTEIN PHOSPHATASE"/>
    <property type="match status" value="1"/>
</dbReference>
<comment type="caution">
    <text evidence="3">The sequence shown here is derived from an EMBL/GenBank/DDBJ whole genome shotgun (WGS) entry which is preliminary data.</text>
</comment>
<sequence length="400" mass="44035">MVAKRVRDSLPLLLCSQWKASSKGEEGSNDKTGNNITSTNSEETVSVNTEDEPYDSLEVEEAEKLPEVYLPLKRALLKAFKLMDKELKFHPAIDCFCSGTTAVTLIKQGQDIVISNVGDSRAVLATRDKDDTLLAVQLTVDLKPDLPREAARIQQCKGRIFALQDEPEVARVWLPNNDSPGLAMARAFGDFCLKDFGLISVPDVYYHRLTERDEFIILATDGIWDVLSNKEAVDIVASAPGRSMASRALVECAVRAWRLKYPTSKNDDCAAVCLFLDHSVNVASEEGNIKPISVESIVNVAENNKNTGKFGVPDGSDALVQEHSGTIKSCDEIVPISELEKPSAKFQGQPKRSLAECISAADDEWSALEGITRVNSLVSLPRILSSDSRTNSWRKWLSYN</sequence>
<gene>
    <name evidence="3" type="ORF">K2173_010649</name>
</gene>
<evidence type="ECO:0000259" key="2">
    <source>
        <dbReference type="PROSITE" id="PS51746"/>
    </source>
</evidence>
<dbReference type="CDD" id="cd00143">
    <property type="entry name" value="PP2Cc"/>
    <property type="match status" value="1"/>
</dbReference>
<dbReference type="Gene3D" id="3.60.40.10">
    <property type="entry name" value="PPM-type phosphatase domain"/>
    <property type="match status" value="1"/>
</dbReference>
<dbReference type="InterPro" id="IPR015655">
    <property type="entry name" value="PP2C"/>
</dbReference>
<dbReference type="PROSITE" id="PS51746">
    <property type="entry name" value="PPM_2"/>
    <property type="match status" value="1"/>
</dbReference>
<evidence type="ECO:0000313" key="4">
    <source>
        <dbReference type="Proteomes" id="UP001159364"/>
    </source>
</evidence>
<dbReference type="Proteomes" id="UP001159364">
    <property type="component" value="Linkage Group LG05"/>
</dbReference>
<organism evidence="3 4">
    <name type="scientific">Erythroxylum novogranatense</name>
    <dbReference type="NCBI Taxonomy" id="1862640"/>
    <lineage>
        <taxon>Eukaryota</taxon>
        <taxon>Viridiplantae</taxon>
        <taxon>Streptophyta</taxon>
        <taxon>Embryophyta</taxon>
        <taxon>Tracheophyta</taxon>
        <taxon>Spermatophyta</taxon>
        <taxon>Magnoliopsida</taxon>
        <taxon>eudicotyledons</taxon>
        <taxon>Gunneridae</taxon>
        <taxon>Pentapetalae</taxon>
        <taxon>rosids</taxon>
        <taxon>fabids</taxon>
        <taxon>Malpighiales</taxon>
        <taxon>Erythroxylaceae</taxon>
        <taxon>Erythroxylum</taxon>
    </lineage>
</organism>
<dbReference type="Pfam" id="PF00481">
    <property type="entry name" value="PP2C"/>
    <property type="match status" value="1"/>
</dbReference>
<evidence type="ECO:0000256" key="1">
    <source>
        <dbReference type="SAM" id="MobiDB-lite"/>
    </source>
</evidence>
<dbReference type="EMBL" id="JAIWQS010000005">
    <property type="protein sequence ID" value="KAJ8765158.1"/>
    <property type="molecule type" value="Genomic_DNA"/>
</dbReference>
<reference evidence="3 4" key="1">
    <citation type="submission" date="2021-09" db="EMBL/GenBank/DDBJ databases">
        <title>Genomic insights and catalytic innovation underlie evolution of tropane alkaloids biosynthesis.</title>
        <authorList>
            <person name="Wang Y.-J."/>
            <person name="Tian T."/>
            <person name="Huang J.-P."/>
            <person name="Huang S.-X."/>
        </authorList>
    </citation>
    <scope>NUCLEOTIDE SEQUENCE [LARGE SCALE GENOMIC DNA]</scope>
    <source>
        <strain evidence="3">KIB-2018</strain>
        <tissue evidence="3">Leaf</tissue>
    </source>
</reference>
<keyword evidence="4" id="KW-1185">Reference proteome</keyword>
<dbReference type="SUPFAM" id="SSF81606">
    <property type="entry name" value="PP2C-like"/>
    <property type="match status" value="1"/>
</dbReference>
<evidence type="ECO:0000313" key="3">
    <source>
        <dbReference type="EMBL" id="KAJ8765158.1"/>
    </source>
</evidence>
<name>A0AAV8TFX4_9ROSI</name>
<dbReference type="InterPro" id="IPR001932">
    <property type="entry name" value="PPM-type_phosphatase-like_dom"/>
</dbReference>
<dbReference type="GO" id="GO:0004722">
    <property type="term" value="F:protein serine/threonine phosphatase activity"/>
    <property type="evidence" value="ECO:0007669"/>
    <property type="project" value="InterPro"/>
</dbReference>
<dbReference type="InterPro" id="IPR036457">
    <property type="entry name" value="PPM-type-like_dom_sf"/>
</dbReference>